<name>A0ABQ2LKU4_9ACTN</name>
<keyword evidence="2" id="KW-0808">Transferase</keyword>
<evidence type="ECO:0000313" key="3">
    <source>
        <dbReference type="EMBL" id="GGO38217.1"/>
    </source>
</evidence>
<evidence type="ECO:0000256" key="1">
    <source>
        <dbReference type="ARBA" id="ARBA00022603"/>
    </source>
</evidence>
<dbReference type="RefSeq" id="WP_189173189.1">
    <property type="nucleotide sequence ID" value="NZ_BMNG01000003.1"/>
</dbReference>
<keyword evidence="4" id="KW-1185">Reference proteome</keyword>
<gene>
    <name evidence="3" type="ORF">GCM10012286_12900</name>
</gene>
<dbReference type="Pfam" id="PF04072">
    <property type="entry name" value="LCM"/>
    <property type="match status" value="1"/>
</dbReference>
<keyword evidence="1" id="KW-0489">Methyltransferase</keyword>
<comment type="caution">
    <text evidence="3">The sequence shown here is derived from an EMBL/GenBank/DDBJ whole genome shotgun (WGS) entry which is preliminary data.</text>
</comment>
<dbReference type="Proteomes" id="UP000656881">
    <property type="component" value="Unassembled WGS sequence"/>
</dbReference>
<organism evidence="3 4">
    <name type="scientific">Streptomyces lasiicapitis</name>
    <dbReference type="NCBI Taxonomy" id="1923961"/>
    <lineage>
        <taxon>Bacteria</taxon>
        <taxon>Bacillati</taxon>
        <taxon>Actinomycetota</taxon>
        <taxon>Actinomycetes</taxon>
        <taxon>Kitasatosporales</taxon>
        <taxon>Streptomycetaceae</taxon>
        <taxon>Streptomyces</taxon>
    </lineage>
</organism>
<evidence type="ECO:0000313" key="4">
    <source>
        <dbReference type="Proteomes" id="UP000656881"/>
    </source>
</evidence>
<dbReference type="InterPro" id="IPR016874">
    <property type="entry name" value="TcmP-like"/>
</dbReference>
<reference evidence="4" key="1">
    <citation type="journal article" date="2019" name="Int. J. Syst. Evol. Microbiol.">
        <title>The Global Catalogue of Microorganisms (GCM) 10K type strain sequencing project: providing services to taxonomists for standard genome sequencing and annotation.</title>
        <authorList>
            <consortium name="The Broad Institute Genomics Platform"/>
            <consortium name="The Broad Institute Genome Sequencing Center for Infectious Disease"/>
            <person name="Wu L."/>
            <person name="Ma J."/>
        </authorList>
    </citation>
    <scope>NUCLEOTIDE SEQUENCE [LARGE SCALE GENOMIC DNA]</scope>
    <source>
        <strain evidence="4">CGMCC 4.7349</strain>
    </source>
</reference>
<dbReference type="PANTHER" id="PTHR43619">
    <property type="entry name" value="S-ADENOSYL-L-METHIONINE-DEPENDENT METHYLTRANSFERASE YKTD-RELATED"/>
    <property type="match status" value="1"/>
</dbReference>
<dbReference type="EMBL" id="BMNG01000003">
    <property type="protein sequence ID" value="GGO38217.1"/>
    <property type="molecule type" value="Genomic_DNA"/>
</dbReference>
<dbReference type="SUPFAM" id="SSF53335">
    <property type="entry name" value="S-adenosyl-L-methionine-dependent methyltransferases"/>
    <property type="match status" value="1"/>
</dbReference>
<protein>
    <submittedName>
        <fullName evidence="3">Tetracenomycin C synthesis protein</fullName>
    </submittedName>
</protein>
<accession>A0ABQ2LKU4</accession>
<dbReference type="Gene3D" id="3.40.50.150">
    <property type="entry name" value="Vaccinia Virus protein VP39"/>
    <property type="match status" value="1"/>
</dbReference>
<dbReference type="InterPro" id="IPR007213">
    <property type="entry name" value="Ppm1/Ppm2/Tcmp"/>
</dbReference>
<proteinExistence type="predicted"/>
<dbReference type="PANTHER" id="PTHR43619:SF2">
    <property type="entry name" value="S-ADENOSYL-L-METHIONINE-DEPENDENT METHYLTRANSFERASES SUPERFAMILY PROTEIN"/>
    <property type="match status" value="1"/>
</dbReference>
<dbReference type="PIRSF" id="PIRSF028177">
    <property type="entry name" value="Polyketide_synth_Omtfrase_TcmP"/>
    <property type="match status" value="1"/>
</dbReference>
<evidence type="ECO:0000256" key="2">
    <source>
        <dbReference type="ARBA" id="ARBA00022679"/>
    </source>
</evidence>
<dbReference type="InterPro" id="IPR029063">
    <property type="entry name" value="SAM-dependent_MTases_sf"/>
</dbReference>
<sequence length="277" mass="31867">MAEKRRPELGTVQETLLIPLYARAVETRRQRELLHDPRAVEMVEAIDYDFTRFDGAKSLIGANLRTLLLDTWVRRFLAEHPHGTVVEIGTGLNTRFERVDNGTVRWFDVDLPDVIALRRTFFDDTERRRMIAGSVTDPDWVTSVADSPGPYFVVAEAVLIYLEEAAVQDVFRMIGEKLPGSLLALETAAGAMIDAQDRHDVLSKVDARMHWRCDDPSTPERWDTGARLVETTTLNTLPHPVRDRLPWSYRVLLSTMGTLRRRQIEAYRFNLYRMEAR</sequence>